<dbReference type="InterPro" id="IPR014756">
    <property type="entry name" value="Ig_E-set"/>
</dbReference>
<evidence type="ECO:0000256" key="7">
    <source>
        <dbReference type="SAM" id="SignalP"/>
    </source>
</evidence>
<dbReference type="AlphaFoldDB" id="A0A923RXC6"/>
<evidence type="ECO:0000313" key="9">
    <source>
        <dbReference type="EMBL" id="MBC5724245.1"/>
    </source>
</evidence>
<feature type="chain" id="PRO_5037065106" evidence="7">
    <location>
        <begin position="24"/>
        <end position="857"/>
    </location>
</feature>
<evidence type="ECO:0000256" key="4">
    <source>
        <dbReference type="ARBA" id="ARBA00023001"/>
    </source>
</evidence>
<evidence type="ECO:0000256" key="6">
    <source>
        <dbReference type="ARBA" id="ARBA00023326"/>
    </source>
</evidence>
<keyword evidence="2" id="KW-0677">Repeat</keyword>
<keyword evidence="3" id="KW-0106">Calcium</keyword>
<dbReference type="PANTHER" id="PTHR43308">
    <property type="entry name" value="OUTER MEMBRANE PROTEIN ALPHA-RELATED"/>
    <property type="match status" value="1"/>
</dbReference>
<dbReference type="Pfam" id="PF00395">
    <property type="entry name" value="SLH"/>
    <property type="match status" value="3"/>
</dbReference>
<evidence type="ECO:0000259" key="8">
    <source>
        <dbReference type="PROSITE" id="PS51272"/>
    </source>
</evidence>
<dbReference type="InterPro" id="IPR051465">
    <property type="entry name" value="Cell_Envelope_Struct_Comp"/>
</dbReference>
<feature type="domain" description="SLH" evidence="8">
    <location>
        <begin position="78"/>
        <end position="140"/>
    </location>
</feature>
<proteinExistence type="predicted"/>
<dbReference type="PANTHER" id="PTHR43308:SF5">
    <property type="entry name" value="S-LAYER PROTEIN _ PEPTIDOGLYCAN ENDO-BETA-N-ACETYLGLUCOSAMINIDASE"/>
    <property type="match status" value="1"/>
</dbReference>
<dbReference type="RefSeq" id="WP_186949481.1">
    <property type="nucleotide sequence ID" value="NZ_JACOPL010000002.1"/>
</dbReference>
<keyword evidence="1 7" id="KW-0732">Signal</keyword>
<accession>A0A923RXC6</accession>
<gene>
    <name evidence="9" type="ORF">H8S45_02015</name>
</gene>
<dbReference type="GO" id="GO:0030246">
    <property type="term" value="F:carbohydrate binding"/>
    <property type="evidence" value="ECO:0007669"/>
    <property type="project" value="InterPro"/>
</dbReference>
<comment type="caution">
    <text evidence="9">The sequence shown here is derived from an EMBL/GenBank/DDBJ whole genome shotgun (WGS) entry which is preliminary data.</text>
</comment>
<sequence length="857" mass="90553">MKRLISAVLAAAMLLCMLPAALAASDIENHWAKTYLTELHELEIINPSSSGQYTPDQPIARWEFMRYINRAFDFTEKASISFTDVPSGSAYYDIVATAVYYGYINGVGNNKMDPQGTLTREQAATILGRLHKYTPDADPDDMTFSDKSAVSSYARAYVAEAVALKYINGYPNGTFKPQGTITRGEIAKILYYFLGTSLHKEGGSYTGADLDSVTDNVSITLPCTLSNATIDGNLYITEGVGAGSVTLQNVTVEGRIIVSGGSVVLNGVSALDLTVSSPCDQTLSVTCSGNTSIAHTEVQSDAMLYESGLGISAGGLSDLDVNGENLSLTLDAALWDVNVKQACTILTTGSTTIDSLTADGKVTLTGGGSVQKAALNVSGCDLVMEPSTVELASGVTATIAGESVQSSNSISISPAALTFDAGNADSIAHSYDFTFNADKDDLVRITVDGDTLTLGEDYNLLTDKNGIRIYKTYLTTLEAGTYTAKLTFSDRSTAALTIITSNSGQMAVSPSQITFDKYEESAGYANVPLTVSTPAGVTLSSIKLGSTVLERGTDYTYNTSTGQVVLMAETLAKKSKGSYTISFVPSKGSTTTCSLTITDSKPVNKIAPEEVDFDANTSSGGYRDITVTLTPANGAELRRIRCNNKELEEDWQYKVSGNQVTLNKSAISEFAEKGASYADFTFVMSNGQNPTLRVNYVTTYALTASVVDDLGLPIEGASVTFTPADSATGTATQTATTDEDGKATVYVKRGSYTLTAAHERFTESISQTTSVSSSRTVKMTGEILENVQVVVTNKYGAMLSGAVVSIGGKAATTGADGVASFSLRRDNYVIQVSCSGYTTTTKPITVTGSIRTQVQLE</sequence>
<dbReference type="InterPro" id="IPR013784">
    <property type="entry name" value="Carb-bd-like_fold"/>
</dbReference>
<organism evidence="9 10">
    <name type="scientific">Agathobaculum faecis</name>
    <dbReference type="NCBI Taxonomy" id="2763013"/>
    <lineage>
        <taxon>Bacteria</taxon>
        <taxon>Bacillati</taxon>
        <taxon>Bacillota</taxon>
        <taxon>Clostridia</taxon>
        <taxon>Eubacteriales</taxon>
        <taxon>Butyricicoccaceae</taxon>
        <taxon>Agathobaculum</taxon>
    </lineage>
</organism>
<dbReference type="Gene3D" id="2.60.40.1120">
    <property type="entry name" value="Carboxypeptidase-like, regulatory domain"/>
    <property type="match status" value="2"/>
</dbReference>
<dbReference type="Gene3D" id="2.60.40.10">
    <property type="entry name" value="Immunoglobulins"/>
    <property type="match status" value="3"/>
</dbReference>
<dbReference type="SUPFAM" id="SSF49464">
    <property type="entry name" value="Carboxypeptidase regulatory domain-like"/>
    <property type="match status" value="1"/>
</dbReference>
<reference evidence="9" key="1">
    <citation type="submission" date="2020-08" db="EMBL/GenBank/DDBJ databases">
        <title>Genome public.</title>
        <authorList>
            <person name="Liu C."/>
            <person name="Sun Q."/>
        </authorList>
    </citation>
    <scope>NUCLEOTIDE SEQUENCE</scope>
    <source>
        <strain evidence="9">NSJ-28</strain>
    </source>
</reference>
<keyword evidence="10" id="KW-1185">Reference proteome</keyword>
<evidence type="ECO:0000313" key="10">
    <source>
        <dbReference type="Proteomes" id="UP000606499"/>
    </source>
</evidence>
<keyword evidence="6" id="KW-0624">Polysaccharide degradation</keyword>
<dbReference type="SUPFAM" id="SSF51161">
    <property type="entry name" value="Trimeric LpxA-like enzymes"/>
    <property type="match status" value="1"/>
</dbReference>
<dbReference type="Pfam" id="PF03442">
    <property type="entry name" value="CBM_X2"/>
    <property type="match status" value="3"/>
</dbReference>
<dbReference type="InterPro" id="IPR005102">
    <property type="entry name" value="Carbo-bd_X2"/>
</dbReference>
<feature type="domain" description="SLH" evidence="8">
    <location>
        <begin position="141"/>
        <end position="204"/>
    </location>
</feature>
<evidence type="ECO:0000256" key="2">
    <source>
        <dbReference type="ARBA" id="ARBA00022737"/>
    </source>
</evidence>
<dbReference type="GO" id="GO:0030245">
    <property type="term" value="P:cellulose catabolic process"/>
    <property type="evidence" value="ECO:0007669"/>
    <property type="project" value="UniProtKB-KW"/>
</dbReference>
<evidence type="ECO:0000256" key="5">
    <source>
        <dbReference type="ARBA" id="ARBA00023277"/>
    </source>
</evidence>
<dbReference type="InterPro" id="IPR001119">
    <property type="entry name" value="SLH_dom"/>
</dbReference>
<feature type="signal peptide" evidence="7">
    <location>
        <begin position="1"/>
        <end position="23"/>
    </location>
</feature>
<dbReference type="EMBL" id="JACOPL010000002">
    <property type="protein sequence ID" value="MBC5724245.1"/>
    <property type="molecule type" value="Genomic_DNA"/>
</dbReference>
<dbReference type="Proteomes" id="UP000606499">
    <property type="component" value="Unassembled WGS sequence"/>
</dbReference>
<protein>
    <submittedName>
        <fullName evidence="9">S-layer homology domain-containing protein</fullName>
    </submittedName>
</protein>
<feature type="domain" description="SLH" evidence="8">
    <location>
        <begin position="19"/>
        <end position="77"/>
    </location>
</feature>
<dbReference type="SUPFAM" id="SSF49452">
    <property type="entry name" value="Starch-binding domain-like"/>
    <property type="match status" value="1"/>
</dbReference>
<keyword evidence="5" id="KW-0119">Carbohydrate metabolism</keyword>
<dbReference type="InterPro" id="IPR013783">
    <property type="entry name" value="Ig-like_fold"/>
</dbReference>
<evidence type="ECO:0000256" key="1">
    <source>
        <dbReference type="ARBA" id="ARBA00022729"/>
    </source>
</evidence>
<dbReference type="InterPro" id="IPR011004">
    <property type="entry name" value="Trimer_LpxA-like_sf"/>
</dbReference>
<dbReference type="SUPFAM" id="SSF81296">
    <property type="entry name" value="E set domains"/>
    <property type="match status" value="3"/>
</dbReference>
<dbReference type="InterPro" id="IPR008969">
    <property type="entry name" value="CarboxyPept-like_regulatory"/>
</dbReference>
<evidence type="ECO:0000256" key="3">
    <source>
        <dbReference type="ARBA" id="ARBA00022837"/>
    </source>
</evidence>
<name>A0A923RXC6_9FIRM</name>
<dbReference type="PROSITE" id="PS51272">
    <property type="entry name" value="SLH"/>
    <property type="match status" value="3"/>
</dbReference>
<keyword evidence="4" id="KW-0136">Cellulose degradation</keyword>